<reference evidence="1" key="1">
    <citation type="submission" date="2014-09" db="EMBL/GenBank/DDBJ databases">
        <authorList>
            <person name="Magalhaes I.L.F."/>
            <person name="Oliveira U."/>
            <person name="Santos F.R."/>
            <person name="Vidigal T.H.D.A."/>
            <person name="Brescovit A.D."/>
            <person name="Santos A.J."/>
        </authorList>
    </citation>
    <scope>NUCLEOTIDE SEQUENCE</scope>
    <source>
        <tissue evidence="1">Shoot tissue taken approximately 20 cm above the soil surface</tissue>
    </source>
</reference>
<dbReference type="EMBL" id="GBRH01239961">
    <property type="protein sequence ID" value="JAD57934.1"/>
    <property type="molecule type" value="Transcribed_RNA"/>
</dbReference>
<protein>
    <submittedName>
        <fullName evidence="1">Uncharacterized protein</fullName>
    </submittedName>
</protein>
<evidence type="ECO:0000313" key="1">
    <source>
        <dbReference type="EMBL" id="JAD57934.1"/>
    </source>
</evidence>
<organism evidence="1">
    <name type="scientific">Arundo donax</name>
    <name type="common">Giant reed</name>
    <name type="synonym">Donax arundinaceus</name>
    <dbReference type="NCBI Taxonomy" id="35708"/>
    <lineage>
        <taxon>Eukaryota</taxon>
        <taxon>Viridiplantae</taxon>
        <taxon>Streptophyta</taxon>
        <taxon>Embryophyta</taxon>
        <taxon>Tracheophyta</taxon>
        <taxon>Spermatophyta</taxon>
        <taxon>Magnoliopsida</taxon>
        <taxon>Liliopsida</taxon>
        <taxon>Poales</taxon>
        <taxon>Poaceae</taxon>
        <taxon>PACMAD clade</taxon>
        <taxon>Arundinoideae</taxon>
        <taxon>Arundineae</taxon>
        <taxon>Arundo</taxon>
    </lineage>
</organism>
<name>A0A0A9B1R2_ARUDO</name>
<dbReference type="AlphaFoldDB" id="A0A0A9B1R2"/>
<accession>A0A0A9B1R2</accession>
<proteinExistence type="predicted"/>
<sequence length="32" mass="3830">MSWKQVIPMLKNWALLCPTRHLESYNIWVSAL</sequence>
<reference evidence="1" key="2">
    <citation type="journal article" date="2015" name="Data Brief">
        <title>Shoot transcriptome of the giant reed, Arundo donax.</title>
        <authorList>
            <person name="Barrero R.A."/>
            <person name="Guerrero F.D."/>
            <person name="Moolhuijzen P."/>
            <person name="Goolsby J.A."/>
            <person name="Tidwell J."/>
            <person name="Bellgard S.E."/>
            <person name="Bellgard M.I."/>
        </authorList>
    </citation>
    <scope>NUCLEOTIDE SEQUENCE</scope>
    <source>
        <tissue evidence="1">Shoot tissue taken approximately 20 cm above the soil surface</tissue>
    </source>
</reference>